<evidence type="ECO:0000313" key="3">
    <source>
        <dbReference type="Proteomes" id="UP000094043"/>
    </source>
</evidence>
<evidence type="ECO:0000256" key="1">
    <source>
        <dbReference type="SAM" id="MobiDB-lite"/>
    </source>
</evidence>
<feature type="compositionally biased region" description="Polar residues" evidence="1">
    <location>
        <begin position="162"/>
        <end position="173"/>
    </location>
</feature>
<protein>
    <submittedName>
        <fullName evidence="2">Uncharacterized protein</fullName>
    </submittedName>
</protein>
<gene>
    <name evidence="2" type="ORF">L203_104758</name>
</gene>
<feature type="compositionally biased region" description="Acidic residues" evidence="1">
    <location>
        <begin position="219"/>
        <end position="228"/>
    </location>
</feature>
<feature type="region of interest" description="Disordered" evidence="1">
    <location>
        <begin position="139"/>
        <end position="260"/>
    </location>
</feature>
<dbReference type="RefSeq" id="XP_066070233.1">
    <property type="nucleotide sequence ID" value="XM_066214136.1"/>
</dbReference>
<feature type="compositionally biased region" description="Pro residues" evidence="1">
    <location>
        <begin position="1"/>
        <end position="20"/>
    </location>
</feature>
<reference evidence="2" key="3">
    <citation type="submission" date="2024-01" db="EMBL/GenBank/DDBJ databases">
        <authorList>
            <person name="Coelho M.A."/>
            <person name="David-Palma M."/>
            <person name="Shea T."/>
            <person name="Sun S."/>
            <person name="Cuomo C.A."/>
            <person name="Heitman J."/>
        </authorList>
    </citation>
    <scope>NUCLEOTIDE SEQUENCE</scope>
    <source>
        <strain evidence="2">CBS 7841</strain>
    </source>
</reference>
<sequence length="279" mass="30902">MASPLDPPYPSWGDQEPPPSSRLNKYKIDAPRSPTSAIHYPCKETEYYRTLAPIRDTDLGSHVYPSGPSDTSGTQMESNTAPSFQRATDFLASHEYPRGIVTNDEFKFLDRDVASLNKPDKEKRKKLLAKLRKWKYDEKIRNEKNRQSAVVQLETSSRENDSGINTLDPNSEYNPDETMGSTREGADGGVHSTPVIHELLDTPPDPNNLDQPAGHTGYDNDDGPEQEDGNGGALGSTVVSPDRQPGPSCKDVSREANDRMREDLFHEMFGGLPSDTGHT</sequence>
<proteinExistence type="predicted"/>
<dbReference type="VEuPathDB" id="FungiDB:L203_02041"/>
<reference evidence="2" key="1">
    <citation type="submission" date="2016-06" db="EMBL/GenBank/DDBJ databases">
        <authorList>
            <person name="Cuomo C."/>
            <person name="Litvintseva A."/>
            <person name="Heitman J."/>
            <person name="Chen Y."/>
            <person name="Sun S."/>
            <person name="Springer D."/>
            <person name="Dromer F."/>
            <person name="Young S."/>
            <person name="Zeng Q."/>
            <person name="Chapman S."/>
            <person name="Gujja S."/>
            <person name="Saif S."/>
            <person name="Birren B."/>
        </authorList>
    </citation>
    <scope>NUCLEOTIDE SEQUENCE</scope>
    <source>
        <strain evidence="2">CBS 7841</strain>
    </source>
</reference>
<dbReference type="GeneID" id="91088968"/>
<feature type="compositionally biased region" description="Basic and acidic residues" evidence="1">
    <location>
        <begin position="251"/>
        <end position="260"/>
    </location>
</feature>
<name>A0A1E3INK9_9TREE</name>
<feature type="compositionally biased region" description="Polar residues" evidence="1">
    <location>
        <begin position="68"/>
        <end position="81"/>
    </location>
</feature>
<dbReference type="EMBL" id="CP143789">
    <property type="protein sequence ID" value="WVN89533.1"/>
    <property type="molecule type" value="Genomic_DNA"/>
</dbReference>
<accession>A0A1E3INK9</accession>
<dbReference type="Proteomes" id="UP000094043">
    <property type="component" value="Chromosome 6"/>
</dbReference>
<keyword evidence="3" id="KW-1185">Reference proteome</keyword>
<dbReference type="KEGG" id="cdep:91088968"/>
<reference evidence="2" key="2">
    <citation type="journal article" date="2022" name="Elife">
        <title>Obligate sexual reproduction of a homothallic fungus closely related to the Cryptococcus pathogenic species complex.</title>
        <authorList>
            <person name="Passer A.R."/>
            <person name="Clancey S.A."/>
            <person name="Shea T."/>
            <person name="David-Palma M."/>
            <person name="Averette A.F."/>
            <person name="Boekhout T."/>
            <person name="Porcel B.M."/>
            <person name="Nowrousian M."/>
            <person name="Cuomo C.A."/>
            <person name="Sun S."/>
            <person name="Heitman J."/>
            <person name="Coelho M.A."/>
        </authorList>
    </citation>
    <scope>NUCLEOTIDE SEQUENCE</scope>
    <source>
        <strain evidence="2">CBS 7841</strain>
    </source>
</reference>
<evidence type="ECO:0000313" key="2">
    <source>
        <dbReference type="EMBL" id="WVN89533.1"/>
    </source>
</evidence>
<dbReference type="AlphaFoldDB" id="A0A1E3INK9"/>
<organism evidence="2 3">
    <name type="scientific">Cryptococcus depauperatus CBS 7841</name>
    <dbReference type="NCBI Taxonomy" id="1295531"/>
    <lineage>
        <taxon>Eukaryota</taxon>
        <taxon>Fungi</taxon>
        <taxon>Dikarya</taxon>
        <taxon>Basidiomycota</taxon>
        <taxon>Agaricomycotina</taxon>
        <taxon>Tremellomycetes</taxon>
        <taxon>Tremellales</taxon>
        <taxon>Cryptococcaceae</taxon>
        <taxon>Cryptococcus</taxon>
    </lineage>
</organism>
<feature type="region of interest" description="Disordered" evidence="1">
    <location>
        <begin position="1"/>
        <end position="37"/>
    </location>
</feature>
<feature type="region of interest" description="Disordered" evidence="1">
    <location>
        <begin position="59"/>
        <end position="81"/>
    </location>
</feature>